<reference evidence="1" key="2">
    <citation type="submission" date="2020-07" db="EMBL/GenBank/DDBJ databases">
        <authorList>
            <person name="Lood C."/>
            <person name="Girard L."/>
        </authorList>
    </citation>
    <scope>NUCLEOTIDE SEQUENCE</scope>
    <source>
        <strain evidence="1">BW13M1</strain>
    </source>
</reference>
<dbReference type="AlphaFoldDB" id="A0A923GAD4"/>
<dbReference type="SUPFAM" id="SSF46785">
    <property type="entry name" value="Winged helix' DNA-binding domain"/>
    <property type="match status" value="1"/>
</dbReference>
<protein>
    <submittedName>
        <fullName evidence="1">DUF2513 domain-containing protein</fullName>
    </submittedName>
</protein>
<dbReference type="EMBL" id="JABWRJ010000016">
    <property type="protein sequence ID" value="MBC3446877.1"/>
    <property type="molecule type" value="Genomic_DNA"/>
</dbReference>
<accession>A0A923GAD4</accession>
<gene>
    <name evidence="1" type="ORF">HU751_13925</name>
</gene>
<name>A0A923GAD4_9PSED</name>
<dbReference type="InterPro" id="IPR019650">
    <property type="entry name" value="DUF2513"/>
</dbReference>
<dbReference type="InterPro" id="IPR036390">
    <property type="entry name" value="WH_DNA-bd_sf"/>
</dbReference>
<comment type="caution">
    <text evidence="1">The sequence shown here is derived from an EMBL/GenBank/DDBJ whole genome shotgun (WGS) entry which is preliminary data.</text>
</comment>
<proteinExistence type="predicted"/>
<dbReference type="RefSeq" id="WP_186733636.1">
    <property type="nucleotide sequence ID" value="NZ_JABWRJ020000004.1"/>
</dbReference>
<evidence type="ECO:0000313" key="1">
    <source>
        <dbReference type="EMBL" id="MBC3446877.1"/>
    </source>
</evidence>
<reference evidence="1" key="1">
    <citation type="journal article" date="2020" name="Microorganisms">
        <title>Reliable Identification of Environmental Pseudomonas Isolates Using the rpoD Gene.</title>
        <authorList>
            <consortium name="The Broad Institute Genome Sequencing Platform"/>
            <person name="Girard L."/>
            <person name="Lood C."/>
            <person name="Rokni-Zadeh H."/>
            <person name="van Noort V."/>
            <person name="Lavigne R."/>
            <person name="De Mot R."/>
        </authorList>
    </citation>
    <scope>NUCLEOTIDE SEQUENCE</scope>
    <source>
        <strain evidence="1">BW13M1</strain>
    </source>
</reference>
<sequence length="109" mass="12135">MKRDMKLVKEILGLIEHTGTLDGLTHSELMEEVLATHGVLDSGGEAEEALVEDVTYQLGILESGGLLLRTEIDPIGDRPDETYYQLTWAGHDYLDESRSKPSLDYKGML</sequence>
<dbReference type="Pfam" id="PF10711">
    <property type="entry name" value="DUF2513"/>
    <property type="match status" value="1"/>
</dbReference>
<organism evidence="1">
    <name type="scientific">Pseudomonas peradeniyensis</name>
    <dbReference type="NCBI Taxonomy" id="2745488"/>
    <lineage>
        <taxon>Bacteria</taxon>
        <taxon>Pseudomonadati</taxon>
        <taxon>Pseudomonadota</taxon>
        <taxon>Gammaproteobacteria</taxon>
        <taxon>Pseudomonadales</taxon>
        <taxon>Pseudomonadaceae</taxon>
        <taxon>Pseudomonas</taxon>
    </lineage>
</organism>